<proteinExistence type="predicted"/>
<dbReference type="EMBL" id="MT142829">
    <property type="protein sequence ID" value="QJA89201.1"/>
    <property type="molecule type" value="Genomic_DNA"/>
</dbReference>
<accession>A0A6M3L6Q3</accession>
<evidence type="ECO:0000313" key="1">
    <source>
        <dbReference type="EMBL" id="QJA73878.1"/>
    </source>
</evidence>
<dbReference type="AlphaFoldDB" id="A0A6M3L6Q3"/>
<gene>
    <name evidence="1" type="ORF">MM415A02188_0009</name>
    <name evidence="2" type="ORF">MM415B02591_0014</name>
</gene>
<protein>
    <submittedName>
        <fullName evidence="2">Uncharacterized protein</fullName>
    </submittedName>
</protein>
<name>A0A6M3L6Q3_9ZZZZ</name>
<organism evidence="2">
    <name type="scientific">viral metagenome</name>
    <dbReference type="NCBI Taxonomy" id="1070528"/>
    <lineage>
        <taxon>unclassified sequences</taxon>
        <taxon>metagenomes</taxon>
        <taxon>organismal metagenomes</taxon>
    </lineage>
</organism>
<sequence length="229" mass="26054">MDVSNINDRFLKENQLLGLGFPGQGYVFFRCTGLEEVFYEYNESPAAIAADTFEDASRLGIAAYKIDNLLRVEKCDHIYQVFMGWKPGAVRQYLYYPYETARRNLDVKRIYTKSPFGYIDGFESPYDKPSAETEMFIPKDVEVAFAWWNPLSEAVTVEEHILIRRLEVDILRDADLVERIMKGQQPCRITTQGGVGDSFNYPARDKLDIGFVKLGASRSEIESAVAKGG</sequence>
<reference evidence="2" key="1">
    <citation type="submission" date="2020-03" db="EMBL/GenBank/DDBJ databases">
        <title>The deep terrestrial virosphere.</title>
        <authorList>
            <person name="Holmfeldt K."/>
            <person name="Nilsson E."/>
            <person name="Simone D."/>
            <person name="Lopez-Fernandez M."/>
            <person name="Wu X."/>
            <person name="de Brujin I."/>
            <person name="Lundin D."/>
            <person name="Andersson A."/>
            <person name="Bertilsson S."/>
            <person name="Dopson M."/>
        </authorList>
    </citation>
    <scope>NUCLEOTIDE SEQUENCE</scope>
    <source>
        <strain evidence="1">MM415A02188</strain>
        <strain evidence="2">MM415B02591</strain>
    </source>
</reference>
<dbReference type="EMBL" id="MT142059">
    <property type="protein sequence ID" value="QJA73878.1"/>
    <property type="molecule type" value="Genomic_DNA"/>
</dbReference>
<evidence type="ECO:0000313" key="2">
    <source>
        <dbReference type="EMBL" id="QJA89201.1"/>
    </source>
</evidence>